<proteinExistence type="predicted"/>
<dbReference type="Proteomes" id="UP001202328">
    <property type="component" value="Unassembled WGS sequence"/>
</dbReference>
<reference evidence="1" key="1">
    <citation type="submission" date="2022-04" db="EMBL/GenBank/DDBJ databases">
        <title>A functionally conserved STORR gene fusion in Papaver species that diverged 16.8 million years ago.</title>
        <authorList>
            <person name="Catania T."/>
        </authorList>
    </citation>
    <scope>NUCLEOTIDE SEQUENCE</scope>
    <source>
        <strain evidence="1">S-188037</strain>
    </source>
</reference>
<dbReference type="EMBL" id="JAJJMB010009213">
    <property type="protein sequence ID" value="KAI3915007.1"/>
    <property type="molecule type" value="Genomic_DNA"/>
</dbReference>
<dbReference type="AlphaFoldDB" id="A0AAD4SPP7"/>
<protein>
    <submittedName>
        <fullName evidence="1">Uncharacterized protein</fullName>
    </submittedName>
</protein>
<evidence type="ECO:0000313" key="2">
    <source>
        <dbReference type="Proteomes" id="UP001202328"/>
    </source>
</evidence>
<name>A0AAD4SPP7_9MAGN</name>
<comment type="caution">
    <text evidence="1">The sequence shown here is derived from an EMBL/GenBank/DDBJ whole genome shotgun (WGS) entry which is preliminary data.</text>
</comment>
<sequence length="110" mass="12471">MHCASLIDGNWCWCCSLGSLLKTEVQVQVVVKMVQFHCGISLRLAITRPRGDRAEVQLHQVLLLLLHLCQEDVMAEAGLWEALAELHQVPGKLLVVKGSFTKYKCWNWNN</sequence>
<organism evidence="1 2">
    <name type="scientific">Papaver atlanticum</name>
    <dbReference type="NCBI Taxonomy" id="357466"/>
    <lineage>
        <taxon>Eukaryota</taxon>
        <taxon>Viridiplantae</taxon>
        <taxon>Streptophyta</taxon>
        <taxon>Embryophyta</taxon>
        <taxon>Tracheophyta</taxon>
        <taxon>Spermatophyta</taxon>
        <taxon>Magnoliopsida</taxon>
        <taxon>Ranunculales</taxon>
        <taxon>Papaveraceae</taxon>
        <taxon>Papaveroideae</taxon>
        <taxon>Papaver</taxon>
    </lineage>
</organism>
<evidence type="ECO:0000313" key="1">
    <source>
        <dbReference type="EMBL" id="KAI3915007.1"/>
    </source>
</evidence>
<gene>
    <name evidence="1" type="ORF">MKW98_020554</name>
</gene>
<accession>A0AAD4SPP7</accession>
<keyword evidence="2" id="KW-1185">Reference proteome</keyword>